<dbReference type="AlphaFoldDB" id="A0A9D4HMI7"/>
<protein>
    <submittedName>
        <fullName evidence="1">Uncharacterized protein</fullName>
    </submittedName>
</protein>
<accession>A0A9D4HMI7</accession>
<evidence type="ECO:0000313" key="2">
    <source>
        <dbReference type="Proteomes" id="UP000828390"/>
    </source>
</evidence>
<comment type="caution">
    <text evidence="1">The sequence shown here is derived from an EMBL/GenBank/DDBJ whole genome shotgun (WGS) entry which is preliminary data.</text>
</comment>
<dbReference type="EMBL" id="JAIWYP010000012">
    <property type="protein sequence ID" value="KAH3724030.1"/>
    <property type="molecule type" value="Genomic_DNA"/>
</dbReference>
<reference evidence="1" key="2">
    <citation type="submission" date="2020-11" db="EMBL/GenBank/DDBJ databases">
        <authorList>
            <person name="McCartney M.A."/>
            <person name="Auch B."/>
            <person name="Kono T."/>
            <person name="Mallez S."/>
            <person name="Becker A."/>
            <person name="Gohl D.M."/>
            <person name="Silverstein K.A.T."/>
            <person name="Koren S."/>
            <person name="Bechman K.B."/>
            <person name="Herman A."/>
            <person name="Abrahante J.E."/>
            <person name="Garbe J."/>
        </authorList>
    </citation>
    <scope>NUCLEOTIDE SEQUENCE</scope>
    <source>
        <strain evidence="1">Duluth1</strain>
        <tissue evidence="1">Whole animal</tissue>
    </source>
</reference>
<evidence type="ECO:0000313" key="1">
    <source>
        <dbReference type="EMBL" id="KAH3724030.1"/>
    </source>
</evidence>
<proteinExistence type="predicted"/>
<dbReference type="Proteomes" id="UP000828390">
    <property type="component" value="Unassembled WGS sequence"/>
</dbReference>
<organism evidence="1 2">
    <name type="scientific">Dreissena polymorpha</name>
    <name type="common">Zebra mussel</name>
    <name type="synonym">Mytilus polymorpha</name>
    <dbReference type="NCBI Taxonomy" id="45954"/>
    <lineage>
        <taxon>Eukaryota</taxon>
        <taxon>Metazoa</taxon>
        <taxon>Spiralia</taxon>
        <taxon>Lophotrochozoa</taxon>
        <taxon>Mollusca</taxon>
        <taxon>Bivalvia</taxon>
        <taxon>Autobranchia</taxon>
        <taxon>Heteroconchia</taxon>
        <taxon>Euheterodonta</taxon>
        <taxon>Imparidentia</taxon>
        <taxon>Neoheterodontei</taxon>
        <taxon>Myida</taxon>
        <taxon>Dreissenoidea</taxon>
        <taxon>Dreissenidae</taxon>
        <taxon>Dreissena</taxon>
    </lineage>
</organism>
<sequence length="155" mass="18476">MEELRTAIATQNLAYYMIPERNLMSACGLESEQQRAWVETLTDMLNEGPMVILRFKKIMQAFNSHIEQLIWYSKIRTECEMLLFVFIHESLQCWQSKILEKEGDIDWETLDSKFLIEIVDILIRVAEIIEEVHKRLKMDGIEFYDTYDILVRMMS</sequence>
<keyword evidence="2" id="KW-1185">Reference proteome</keyword>
<name>A0A9D4HMI7_DREPO</name>
<reference evidence="1" key="1">
    <citation type="journal article" date="2019" name="bioRxiv">
        <title>The Genome of the Zebra Mussel, Dreissena polymorpha: A Resource for Invasive Species Research.</title>
        <authorList>
            <person name="McCartney M.A."/>
            <person name="Auch B."/>
            <person name="Kono T."/>
            <person name="Mallez S."/>
            <person name="Zhang Y."/>
            <person name="Obille A."/>
            <person name="Becker A."/>
            <person name="Abrahante J.E."/>
            <person name="Garbe J."/>
            <person name="Badalamenti J.P."/>
            <person name="Herman A."/>
            <person name="Mangelson H."/>
            <person name="Liachko I."/>
            <person name="Sullivan S."/>
            <person name="Sone E.D."/>
            <person name="Koren S."/>
            <person name="Silverstein K.A.T."/>
            <person name="Beckman K.B."/>
            <person name="Gohl D.M."/>
        </authorList>
    </citation>
    <scope>NUCLEOTIDE SEQUENCE</scope>
    <source>
        <strain evidence="1">Duluth1</strain>
        <tissue evidence="1">Whole animal</tissue>
    </source>
</reference>
<gene>
    <name evidence="1" type="ORF">DPMN_049832</name>
</gene>